<dbReference type="Pfam" id="PF02567">
    <property type="entry name" value="PhzC-PhzF"/>
    <property type="match status" value="1"/>
</dbReference>
<dbReference type="PANTHER" id="PTHR13774">
    <property type="entry name" value="PHENAZINE BIOSYNTHESIS PROTEIN"/>
    <property type="match status" value="1"/>
</dbReference>
<evidence type="ECO:0000313" key="1">
    <source>
        <dbReference type="EMBL" id="MDT8903238.1"/>
    </source>
</evidence>
<comment type="caution">
    <text evidence="1">The sequence shown here is derived from an EMBL/GenBank/DDBJ whole genome shotgun (WGS) entry which is preliminary data.</text>
</comment>
<dbReference type="NCBIfam" id="TIGR00654">
    <property type="entry name" value="PhzF_family"/>
    <property type="match status" value="1"/>
</dbReference>
<dbReference type="EMBL" id="JAUOZS010000001">
    <property type="protein sequence ID" value="MDT8903238.1"/>
    <property type="molecule type" value="Genomic_DNA"/>
</dbReference>
<dbReference type="InterPro" id="IPR003719">
    <property type="entry name" value="Phenazine_PhzF-like"/>
</dbReference>
<gene>
    <name evidence="1" type="ORF">Q4T40_18540</name>
</gene>
<dbReference type="PIRSF" id="PIRSF016184">
    <property type="entry name" value="PhzC_PhzF"/>
    <property type="match status" value="1"/>
</dbReference>
<reference evidence="1 2" key="1">
    <citation type="submission" date="2023-07" db="EMBL/GenBank/DDBJ databases">
        <title>The novel representative of Negativicutes class, Anaeroselena agilis gen. nov. sp. nov.</title>
        <authorList>
            <person name="Prokofeva M.I."/>
            <person name="Elcheninov A.G."/>
            <person name="Klyukina A."/>
            <person name="Kublanov I.V."/>
            <person name="Frolov E.N."/>
            <person name="Podosokorskaya O.A."/>
        </authorList>
    </citation>
    <scope>NUCLEOTIDE SEQUENCE [LARGE SCALE GENOMIC DNA]</scope>
    <source>
        <strain evidence="1 2">4137-cl</strain>
    </source>
</reference>
<accession>A0ABU3P2H9</accession>
<organism evidence="1 2">
    <name type="scientific">Anaeroselena agilis</name>
    <dbReference type="NCBI Taxonomy" id="3063788"/>
    <lineage>
        <taxon>Bacteria</taxon>
        <taxon>Bacillati</taxon>
        <taxon>Bacillota</taxon>
        <taxon>Negativicutes</taxon>
        <taxon>Acetonemataceae</taxon>
        <taxon>Anaeroselena</taxon>
    </lineage>
</organism>
<dbReference type="Proteomes" id="UP001254848">
    <property type="component" value="Unassembled WGS sequence"/>
</dbReference>
<protein>
    <submittedName>
        <fullName evidence="1">PhzF family phenazine biosynthesis isomerase</fullName>
    </submittedName>
</protein>
<evidence type="ECO:0000313" key="2">
    <source>
        <dbReference type="Proteomes" id="UP001254848"/>
    </source>
</evidence>
<sequence length="297" mass="32346">MKPFPFKKIDAFADGLASGNPAGCIYLGADTVIAAAEMQRIARELKGFVNEVGYLRPLEDSFALQFYSSECEVEFCGHATIAIMYDLISDSEELRRKPELSLLVGADRLVVVNRVPQEDAVYITAPPPRRLPCPLAAGEIARALAASASDVDAVLPARLINAGLRTLILPLAALDACLALLPPQEELRLFCEQHGVDIILVFARETALASAHFRTRVFAPKYGYLEDPATGSGNAAFGHYLHDQGLWRPDGVIIEQGPSRDNPNIVRLRSVGEGHDRRILFGGRAVLRISGQYCLHG</sequence>
<keyword evidence="1" id="KW-0413">Isomerase</keyword>
<dbReference type="Gene3D" id="3.10.310.10">
    <property type="entry name" value="Diaminopimelate Epimerase, Chain A, domain 1"/>
    <property type="match status" value="2"/>
</dbReference>
<dbReference type="GO" id="GO:0016853">
    <property type="term" value="F:isomerase activity"/>
    <property type="evidence" value="ECO:0007669"/>
    <property type="project" value="UniProtKB-KW"/>
</dbReference>
<name>A0ABU3P2H9_9FIRM</name>
<keyword evidence="2" id="KW-1185">Reference proteome</keyword>
<dbReference type="SUPFAM" id="SSF54506">
    <property type="entry name" value="Diaminopimelate epimerase-like"/>
    <property type="match status" value="1"/>
</dbReference>
<dbReference type="RefSeq" id="WP_413781697.1">
    <property type="nucleotide sequence ID" value="NZ_JAUOZS010000001.1"/>
</dbReference>
<proteinExistence type="predicted"/>